<gene>
    <name evidence="5" type="ORF">ACFSC9_13505</name>
</gene>
<evidence type="ECO:0000256" key="1">
    <source>
        <dbReference type="ARBA" id="ARBA00022723"/>
    </source>
</evidence>
<keyword evidence="3" id="KW-0472">Membrane</keyword>
<dbReference type="PROSITE" id="PS51318">
    <property type="entry name" value="TAT"/>
    <property type="match status" value="1"/>
</dbReference>
<reference evidence="6" key="1">
    <citation type="journal article" date="2019" name="Int. J. Syst. Evol. Microbiol.">
        <title>The Global Catalogue of Microorganisms (GCM) 10K type strain sequencing project: providing services to taxonomists for standard genome sequencing and annotation.</title>
        <authorList>
            <consortium name="The Broad Institute Genomics Platform"/>
            <consortium name="The Broad Institute Genome Sequencing Center for Infectious Disease"/>
            <person name="Wu L."/>
            <person name="Ma J."/>
        </authorList>
    </citation>
    <scope>NUCLEOTIDE SEQUENCE [LARGE SCALE GENOMIC DNA]</scope>
    <source>
        <strain evidence="6">CCUG 54950</strain>
    </source>
</reference>
<sequence length="322" mass="35734">MSFIHTHDPVVSMFAGQPNSLLLANRDETRQPATNKRSKRGITRRQFLKSSAVVGAALGAGGLGYTWFGEPNWLEKIRIRLELPDLPPSLNGMRLVQFSDMHLGMGKNASDLEQLVDVINSEQPDMICFTGDIVDEHPADLITGVAALQRLQAPLGKYAVLGNHDYLDDVVAVTQLLQQGDFEVLINEHRLVHRQDGILAMVGLDDQLLGNPDVQKATRGVPDAACRILLMHEPDYADRVPEELKFRLQLSGHSHGGQIRLPLFGAIITPKGSRKYIMGGYRAGKDGHLPLYVNRGIGMSQLPVRFMCRPELTIFTLYRAEQ</sequence>
<dbReference type="EMBL" id="JBHUEH010000016">
    <property type="protein sequence ID" value="MFD1886539.1"/>
    <property type="molecule type" value="Genomic_DNA"/>
</dbReference>
<keyword evidence="3" id="KW-1133">Transmembrane helix</keyword>
<proteinExistence type="predicted"/>
<dbReference type="PANTHER" id="PTHR31302">
    <property type="entry name" value="TRANSMEMBRANE PROTEIN WITH METALLOPHOSPHOESTERASE DOMAIN-RELATED"/>
    <property type="match status" value="1"/>
</dbReference>
<keyword evidence="3" id="KW-0812">Transmembrane</keyword>
<keyword evidence="1" id="KW-0479">Metal-binding</keyword>
<evidence type="ECO:0000256" key="3">
    <source>
        <dbReference type="SAM" id="Phobius"/>
    </source>
</evidence>
<protein>
    <submittedName>
        <fullName evidence="5">Metallophosphoesterase</fullName>
    </submittedName>
</protein>
<dbReference type="SUPFAM" id="SSF56300">
    <property type="entry name" value="Metallo-dependent phosphatases"/>
    <property type="match status" value="1"/>
</dbReference>
<dbReference type="InterPro" id="IPR006311">
    <property type="entry name" value="TAT_signal"/>
</dbReference>
<dbReference type="CDD" id="cd07385">
    <property type="entry name" value="MPP_YkuE_C"/>
    <property type="match status" value="1"/>
</dbReference>
<dbReference type="NCBIfam" id="TIGR01409">
    <property type="entry name" value="TAT_signal_seq"/>
    <property type="match status" value="1"/>
</dbReference>
<keyword evidence="2" id="KW-0378">Hydrolase</keyword>
<evidence type="ECO:0000313" key="5">
    <source>
        <dbReference type="EMBL" id="MFD1886539.1"/>
    </source>
</evidence>
<dbReference type="InterPro" id="IPR004843">
    <property type="entry name" value="Calcineurin-like_PHP"/>
</dbReference>
<dbReference type="InterPro" id="IPR019546">
    <property type="entry name" value="TAT_signal_bac_arc"/>
</dbReference>
<evidence type="ECO:0000256" key="2">
    <source>
        <dbReference type="ARBA" id="ARBA00022801"/>
    </source>
</evidence>
<dbReference type="RefSeq" id="WP_347325461.1">
    <property type="nucleotide sequence ID" value="NZ_JBCGUH010000006.1"/>
</dbReference>
<keyword evidence="6" id="KW-1185">Reference proteome</keyword>
<feature type="domain" description="Calcineurin-like phosphoesterase" evidence="4">
    <location>
        <begin position="93"/>
        <end position="256"/>
    </location>
</feature>
<dbReference type="InterPro" id="IPR051158">
    <property type="entry name" value="Metallophosphoesterase_sf"/>
</dbReference>
<evidence type="ECO:0000259" key="4">
    <source>
        <dbReference type="Pfam" id="PF00149"/>
    </source>
</evidence>
<organism evidence="5 6">
    <name type="scientific">Paenibacillus wenxiniae</name>
    <dbReference type="NCBI Taxonomy" id="1636843"/>
    <lineage>
        <taxon>Bacteria</taxon>
        <taxon>Bacillati</taxon>
        <taxon>Bacillota</taxon>
        <taxon>Bacilli</taxon>
        <taxon>Bacillales</taxon>
        <taxon>Paenibacillaceae</taxon>
        <taxon>Paenibacillus</taxon>
    </lineage>
</organism>
<dbReference type="Pfam" id="PF10518">
    <property type="entry name" value="TAT_signal"/>
    <property type="match status" value="1"/>
</dbReference>
<name>A0ABW4RJR8_9BACL</name>
<dbReference type="Pfam" id="PF00149">
    <property type="entry name" value="Metallophos"/>
    <property type="match status" value="1"/>
</dbReference>
<dbReference type="PANTHER" id="PTHR31302:SF31">
    <property type="entry name" value="PHOSPHODIESTERASE YAEI"/>
    <property type="match status" value="1"/>
</dbReference>
<evidence type="ECO:0000313" key="6">
    <source>
        <dbReference type="Proteomes" id="UP001597233"/>
    </source>
</evidence>
<dbReference type="InterPro" id="IPR029052">
    <property type="entry name" value="Metallo-depent_PP-like"/>
</dbReference>
<dbReference type="Gene3D" id="3.60.21.10">
    <property type="match status" value="1"/>
</dbReference>
<comment type="caution">
    <text evidence="5">The sequence shown here is derived from an EMBL/GenBank/DDBJ whole genome shotgun (WGS) entry which is preliminary data.</text>
</comment>
<feature type="transmembrane region" description="Helical" evidence="3">
    <location>
        <begin position="47"/>
        <end position="68"/>
    </location>
</feature>
<accession>A0ABW4RJR8</accession>
<dbReference type="Proteomes" id="UP001597233">
    <property type="component" value="Unassembled WGS sequence"/>
</dbReference>